<dbReference type="InterPro" id="IPR007621">
    <property type="entry name" value="TPM_dom"/>
</dbReference>
<dbReference type="OrthoDB" id="9810918at2"/>
<feature type="domain" description="TPM" evidence="2">
    <location>
        <begin position="35"/>
        <end position="158"/>
    </location>
</feature>
<evidence type="ECO:0000256" key="1">
    <source>
        <dbReference type="SAM" id="Phobius"/>
    </source>
</evidence>
<keyword evidence="1" id="KW-1133">Transmembrane helix</keyword>
<name>A0A5P2G5E1_9BACT</name>
<dbReference type="PANTHER" id="PTHR30373:SF2">
    <property type="entry name" value="UPF0603 PROTEIN YGCG"/>
    <property type="match status" value="1"/>
</dbReference>
<keyword evidence="4" id="KW-1185">Reference proteome</keyword>
<dbReference type="Proteomes" id="UP000292424">
    <property type="component" value="Chromosome"/>
</dbReference>
<dbReference type="Pfam" id="PF04536">
    <property type="entry name" value="TPM_phosphatase"/>
    <property type="match status" value="1"/>
</dbReference>
<dbReference type="PANTHER" id="PTHR30373">
    <property type="entry name" value="UPF0603 PROTEIN YGCG"/>
    <property type="match status" value="1"/>
</dbReference>
<feature type="transmembrane region" description="Helical" evidence="1">
    <location>
        <begin position="176"/>
        <end position="194"/>
    </location>
</feature>
<evidence type="ECO:0000313" key="3">
    <source>
        <dbReference type="EMBL" id="QES91026.1"/>
    </source>
</evidence>
<dbReference type="AlphaFoldDB" id="A0A5P2G5E1"/>
<proteinExistence type="predicted"/>
<organism evidence="3 4">
    <name type="scientific">Rhizosphaericola mali</name>
    <dbReference type="NCBI Taxonomy" id="2545455"/>
    <lineage>
        <taxon>Bacteria</taxon>
        <taxon>Pseudomonadati</taxon>
        <taxon>Bacteroidota</taxon>
        <taxon>Chitinophagia</taxon>
        <taxon>Chitinophagales</taxon>
        <taxon>Chitinophagaceae</taxon>
        <taxon>Rhizosphaericola</taxon>
    </lineage>
</organism>
<keyword evidence="1" id="KW-0812">Transmembrane</keyword>
<gene>
    <name evidence="3" type="ORF">E0W69_018925</name>
</gene>
<keyword evidence="1" id="KW-0472">Membrane</keyword>
<reference evidence="3 4" key="1">
    <citation type="submission" date="2019-09" db="EMBL/GenBank/DDBJ databases">
        <title>Complete genome sequence of Arachidicoccus sp. B3-10 isolated from apple orchard soil.</title>
        <authorList>
            <person name="Kim H.S."/>
            <person name="Han K.-I."/>
            <person name="Suh M.K."/>
            <person name="Lee K.C."/>
            <person name="Eom M.K."/>
            <person name="Kim J.-S."/>
            <person name="Kang S.W."/>
            <person name="Sin Y."/>
            <person name="Lee J.-S."/>
        </authorList>
    </citation>
    <scope>NUCLEOTIDE SEQUENCE [LARGE SCALE GENOMIC DNA]</scope>
    <source>
        <strain evidence="3 4">B3-10</strain>
    </source>
</reference>
<dbReference type="KEGG" id="arac:E0W69_018925"/>
<protein>
    <submittedName>
        <fullName evidence="3">TPM domain-containing protein</fullName>
    </submittedName>
</protein>
<dbReference type="EMBL" id="CP044016">
    <property type="protein sequence ID" value="QES91026.1"/>
    <property type="molecule type" value="Genomic_DNA"/>
</dbReference>
<accession>A0A5P2G5E1</accession>
<dbReference type="Gene3D" id="3.10.310.50">
    <property type="match status" value="1"/>
</dbReference>
<evidence type="ECO:0000259" key="2">
    <source>
        <dbReference type="Pfam" id="PF04536"/>
    </source>
</evidence>
<sequence length="261" mass="27631">MLYFFRLLLVLTFFSVSIYSIAQKLPDRPNPPRLVNDFAHFLSGDQVALLEQKLDALDDSTSNQIAVVTINSLEGYPIEDYANKLFRAWGIGNKKTNNGVLIIVSKEDRQMRIEVGYGLEGAIPDITTSDIIAHDLTPYFKQNNYYVGLDKAVDDLSAAAVGEYHVARQRNDDSDGGGALIFFIILIIVIIIIIKTRGGGNGGGGRYYSRRGSDNFLTGMILGNLLGGGNSGGGFGGGSSGGGFGGFGGGSSGGGGASGSW</sequence>
<evidence type="ECO:0000313" key="4">
    <source>
        <dbReference type="Proteomes" id="UP000292424"/>
    </source>
</evidence>